<gene>
    <name evidence="1" type="ORF">AALM99_04575</name>
</gene>
<dbReference type="Proteomes" id="UP001565242">
    <property type="component" value="Unassembled WGS sequence"/>
</dbReference>
<evidence type="ECO:0000313" key="1">
    <source>
        <dbReference type="EMBL" id="MEY8537714.1"/>
    </source>
</evidence>
<organism evidence="1 2">
    <name type="scientific">Lactococcus muris</name>
    <dbReference type="NCBI Taxonomy" id="2941330"/>
    <lineage>
        <taxon>Bacteria</taxon>
        <taxon>Bacillati</taxon>
        <taxon>Bacillota</taxon>
        <taxon>Bacilli</taxon>
        <taxon>Lactobacillales</taxon>
        <taxon>Streptococcaceae</taxon>
        <taxon>Lactococcus</taxon>
    </lineage>
</organism>
<dbReference type="RefSeq" id="WP_369918010.1">
    <property type="nucleotide sequence ID" value="NZ_JBCLSQ010000008.1"/>
</dbReference>
<evidence type="ECO:0000313" key="2">
    <source>
        <dbReference type="Proteomes" id="UP001565242"/>
    </source>
</evidence>
<dbReference type="EMBL" id="JBCLSQ010000008">
    <property type="protein sequence ID" value="MEY8537714.1"/>
    <property type="molecule type" value="Genomic_DNA"/>
</dbReference>
<reference evidence="1 2" key="1">
    <citation type="submission" date="2024-03" db="EMBL/GenBank/DDBJ databases">
        <title>Mouse gut bacterial collection (mGBC) of GemPharmatech.</title>
        <authorList>
            <person name="He Y."/>
            <person name="Dong L."/>
            <person name="Wu D."/>
            <person name="Gao X."/>
            <person name="Lin Z."/>
        </authorList>
    </citation>
    <scope>NUCLEOTIDE SEQUENCE [LARGE SCALE GENOMIC DNA]</scope>
    <source>
        <strain evidence="1 2">20-218</strain>
    </source>
</reference>
<sequence length="44" mass="4977">MKKKRRLSIRLMSITLLALGGLGVGQAKTFEEDLKVKIAEYIEK</sequence>
<proteinExistence type="predicted"/>
<protein>
    <submittedName>
        <fullName evidence="1">Uncharacterized protein</fullName>
    </submittedName>
</protein>
<comment type="caution">
    <text evidence="1">The sequence shown here is derived from an EMBL/GenBank/DDBJ whole genome shotgun (WGS) entry which is preliminary data.</text>
</comment>
<accession>A0ABV4D9G9</accession>
<name>A0ABV4D9G9_9LACT</name>
<keyword evidence="2" id="KW-1185">Reference proteome</keyword>